<dbReference type="PANTHER" id="PTHR44942:SF4">
    <property type="entry name" value="METHYLTRANSFERASE TYPE 11 DOMAIN-CONTAINING PROTEIN"/>
    <property type="match status" value="1"/>
</dbReference>
<dbReference type="InterPro" id="IPR029063">
    <property type="entry name" value="SAM-dependent_MTases_sf"/>
</dbReference>
<evidence type="ECO:0000256" key="2">
    <source>
        <dbReference type="ARBA" id="ARBA00022679"/>
    </source>
</evidence>
<feature type="domain" description="Methyltransferase" evidence="4">
    <location>
        <begin position="46"/>
        <end position="136"/>
    </location>
</feature>
<dbReference type="PANTHER" id="PTHR44942">
    <property type="entry name" value="METHYLTRANSF_11 DOMAIN-CONTAINING PROTEIN"/>
    <property type="match status" value="1"/>
</dbReference>
<feature type="region of interest" description="Disordered" evidence="3">
    <location>
        <begin position="152"/>
        <end position="171"/>
    </location>
</feature>
<organism evidence="5 6">
    <name type="scientific">Streptomyces mirabilis</name>
    <dbReference type="NCBI Taxonomy" id="68239"/>
    <lineage>
        <taxon>Bacteria</taxon>
        <taxon>Bacillati</taxon>
        <taxon>Actinomycetota</taxon>
        <taxon>Actinomycetes</taxon>
        <taxon>Kitasatosporales</taxon>
        <taxon>Streptomycetaceae</taxon>
        <taxon>Streptomyces</taxon>
    </lineage>
</organism>
<dbReference type="CDD" id="cd02440">
    <property type="entry name" value="AdoMet_MTases"/>
    <property type="match status" value="1"/>
</dbReference>
<evidence type="ECO:0000313" key="5">
    <source>
        <dbReference type="EMBL" id="MDU9001194.1"/>
    </source>
</evidence>
<protein>
    <submittedName>
        <fullName evidence="5">Class I SAM-dependent methyltransferase</fullName>
    </submittedName>
</protein>
<evidence type="ECO:0000259" key="4">
    <source>
        <dbReference type="Pfam" id="PF13649"/>
    </source>
</evidence>
<dbReference type="GO" id="GO:0032259">
    <property type="term" value="P:methylation"/>
    <property type="evidence" value="ECO:0007669"/>
    <property type="project" value="UniProtKB-KW"/>
</dbReference>
<feature type="compositionally biased region" description="Acidic residues" evidence="3">
    <location>
        <begin position="153"/>
        <end position="164"/>
    </location>
</feature>
<geneLocation type="plasmid" evidence="5">
    <name>unnamed1</name>
</geneLocation>
<dbReference type="RefSeq" id="WP_266943942.1">
    <property type="nucleotide sequence ID" value="NZ_JAPEMK010000002.1"/>
</dbReference>
<evidence type="ECO:0000313" key="6">
    <source>
        <dbReference type="Proteomes" id="UP001257627"/>
    </source>
</evidence>
<dbReference type="InterPro" id="IPR051052">
    <property type="entry name" value="Diverse_substrate_MTase"/>
</dbReference>
<evidence type="ECO:0000256" key="1">
    <source>
        <dbReference type="ARBA" id="ARBA00022603"/>
    </source>
</evidence>
<keyword evidence="2" id="KW-0808">Transferase</keyword>
<accession>A0ABU3V4T9</accession>
<proteinExistence type="predicted"/>
<keyword evidence="5" id="KW-0614">Plasmid</keyword>
<dbReference type="GO" id="GO:0008168">
    <property type="term" value="F:methyltransferase activity"/>
    <property type="evidence" value="ECO:0007669"/>
    <property type="project" value="UniProtKB-KW"/>
</dbReference>
<dbReference type="Proteomes" id="UP001257627">
    <property type="component" value="Unassembled WGS sequence"/>
</dbReference>
<name>A0ABU3V4T9_9ACTN</name>
<comment type="caution">
    <text evidence="5">The sequence shown here is derived from an EMBL/GenBank/DDBJ whole genome shotgun (WGS) entry which is preliminary data.</text>
</comment>
<reference evidence="5 6" key="1">
    <citation type="submission" date="2023-02" db="EMBL/GenBank/DDBJ databases">
        <authorList>
            <person name="Maleckis M."/>
        </authorList>
    </citation>
    <scope>NUCLEOTIDE SEQUENCE [LARGE SCALE GENOMIC DNA]</scope>
    <source>
        <strain evidence="5 6">P8-A2</strain>
        <plasmid evidence="5">unnamed1</plasmid>
    </source>
</reference>
<dbReference type="Gene3D" id="3.40.50.150">
    <property type="entry name" value="Vaccinia Virus protein VP39"/>
    <property type="match status" value="1"/>
</dbReference>
<keyword evidence="6" id="KW-1185">Reference proteome</keyword>
<keyword evidence="1 5" id="KW-0489">Methyltransferase</keyword>
<dbReference type="InterPro" id="IPR041698">
    <property type="entry name" value="Methyltransf_25"/>
</dbReference>
<sequence>MMTDELRLSPADWDRWYRTGHPSVVSHKECDRFYGRVAPRPGMTAVDLACGSGQWTRQLAAWGLTVTGYDFSAEALRQANAAGLRDRLTYARWDIDGEAIPRDLLPGSLNLVTCRYALPYLAYARLLTDVGRWLDPDSGTFYALVRVDHQDADEGQAADTEQDAAPDPSHRRLTEEQIETLGYGWAHRQTYSLSRRHSAIVLRGYGG</sequence>
<evidence type="ECO:0000256" key="3">
    <source>
        <dbReference type="SAM" id="MobiDB-lite"/>
    </source>
</evidence>
<dbReference type="Pfam" id="PF13649">
    <property type="entry name" value="Methyltransf_25"/>
    <property type="match status" value="1"/>
</dbReference>
<dbReference type="SUPFAM" id="SSF53335">
    <property type="entry name" value="S-adenosyl-L-methionine-dependent methyltransferases"/>
    <property type="match status" value="1"/>
</dbReference>
<gene>
    <name evidence="5" type="ORF">PU648_54905</name>
</gene>
<dbReference type="EMBL" id="JARAKF010000003">
    <property type="protein sequence ID" value="MDU9001194.1"/>
    <property type="molecule type" value="Genomic_DNA"/>
</dbReference>